<dbReference type="GO" id="GO:0003713">
    <property type="term" value="F:transcription coactivator activity"/>
    <property type="evidence" value="ECO:0007669"/>
    <property type="project" value="InterPro"/>
</dbReference>
<dbReference type="GO" id="GO:0031490">
    <property type="term" value="F:chromatin DNA binding"/>
    <property type="evidence" value="ECO:0007669"/>
    <property type="project" value="InterPro"/>
</dbReference>
<dbReference type="eggNOG" id="ENOG502QQV3">
    <property type="taxonomic scope" value="Eukaryota"/>
</dbReference>
<feature type="compositionally biased region" description="Polar residues" evidence="5">
    <location>
        <begin position="97"/>
        <end position="107"/>
    </location>
</feature>
<organism evidence="8 9">
    <name type="scientific">Prunus persica</name>
    <name type="common">Peach</name>
    <name type="synonym">Amygdalus persica</name>
    <dbReference type="NCBI Taxonomy" id="3760"/>
    <lineage>
        <taxon>Eukaryota</taxon>
        <taxon>Viridiplantae</taxon>
        <taxon>Streptophyta</taxon>
        <taxon>Embryophyta</taxon>
        <taxon>Tracheophyta</taxon>
        <taxon>Spermatophyta</taxon>
        <taxon>Magnoliopsida</taxon>
        <taxon>eudicotyledons</taxon>
        <taxon>Gunneridae</taxon>
        <taxon>Pentapetalae</taxon>
        <taxon>rosids</taxon>
        <taxon>fabids</taxon>
        <taxon>Rosales</taxon>
        <taxon>Rosaceae</taxon>
        <taxon>Amygdaloideae</taxon>
        <taxon>Amygdaleae</taxon>
        <taxon>Prunus</taxon>
    </lineage>
</organism>
<evidence type="ECO:0000313" key="9">
    <source>
        <dbReference type="Proteomes" id="UP000006882"/>
    </source>
</evidence>
<evidence type="ECO:0000256" key="4">
    <source>
        <dbReference type="ARBA" id="ARBA00023242"/>
    </source>
</evidence>
<evidence type="ECO:0000259" key="7">
    <source>
        <dbReference type="Pfam" id="PF21539"/>
    </source>
</evidence>
<dbReference type="Gene3D" id="1.10.246.20">
    <property type="entry name" value="Coactivator CBP, KIX domain"/>
    <property type="match status" value="1"/>
</dbReference>
<dbReference type="InterPro" id="IPR036546">
    <property type="entry name" value="MED15_KIX"/>
</dbReference>
<evidence type="ECO:0000256" key="2">
    <source>
        <dbReference type="ARBA" id="ARBA00023015"/>
    </source>
</evidence>
<reference evidence="8" key="2">
    <citation type="submission" date="2016-12" db="EMBL/GenBank/DDBJ databases">
        <title>WGS assembly of Prunus persica.</title>
        <authorList>
            <person name="Verde I."/>
            <person name="Jenkins J."/>
            <person name="Dondini L."/>
            <person name="Micali S."/>
            <person name="Pagliarani G."/>
            <person name="Vendramin E."/>
            <person name="Paris R."/>
            <person name="Aramini V."/>
            <person name="Gazza L."/>
            <person name="Rossini L."/>
            <person name="Bassi D."/>
            <person name="Troggio M."/>
            <person name="Shu S."/>
            <person name="Grimwood J.H."/>
            <person name="Tartarini S."/>
            <person name="Dettori M.T."/>
            <person name="Schmutz J."/>
        </authorList>
    </citation>
    <scope>NUCLEOTIDE SEQUENCE</scope>
</reference>
<keyword evidence="4" id="KW-0539">Nucleus</keyword>
<dbReference type="InterPro" id="IPR036529">
    <property type="entry name" value="KIX_dom_sf"/>
</dbReference>
<dbReference type="Proteomes" id="UP000006882">
    <property type="component" value="Chromosome G6"/>
</dbReference>
<feature type="domain" description="Mediator complex subunit 15 KIX" evidence="6">
    <location>
        <begin position="19"/>
        <end position="98"/>
    </location>
</feature>
<comment type="subcellular location">
    <subcellularLocation>
        <location evidence="1">Nucleus</location>
    </subcellularLocation>
</comment>
<proteinExistence type="predicted"/>
<feature type="domain" description="ARC105/Med15 mediator subunit C-terminal" evidence="7">
    <location>
        <begin position="498"/>
        <end position="566"/>
    </location>
</feature>
<feature type="region of interest" description="Disordered" evidence="5">
    <location>
        <begin position="1"/>
        <end position="23"/>
    </location>
</feature>
<dbReference type="InterPro" id="IPR044661">
    <property type="entry name" value="MED15a/b/c-like"/>
</dbReference>
<keyword evidence="3" id="KW-0804">Transcription</keyword>
<dbReference type="Gramene" id="ONH99374">
    <property type="protein sequence ID" value="ONH99374"/>
    <property type="gene ID" value="PRUPE_6G027400"/>
</dbReference>
<evidence type="ECO:0000256" key="3">
    <source>
        <dbReference type="ARBA" id="ARBA00023163"/>
    </source>
</evidence>
<accession>A0A251NJ63</accession>
<sequence>MATNNWRPPQVREPSMDAGNWGSQLQLESRPSIVNMIMDALKRHFPCSGQESSPELKKIAVRFEEMIYTAATSESDYFEKIALKIYSLETRSQNAIENSSPINSAGNINRPPDPDSAAQTGHATRGDWQEVVYQKANMNSIQSNSGMLQHQHIKQQQEQEINYVNELKMRRAAGQCAFSHQQLKSGSPFPISSTTQFLQAASPKISRHSSPQNDQQNLLAHTKAGTSSSPFVIPSPSTPMAPSSVPGDSEKPSSLANAGKIGQLQATVVGSQIQSLAIGTPGISASPLLAEFSVPDGTHVNALSTISGKSNVTEQPLERLIKAVKSMSSNALSASVSDIGSVVSMSRIAGSAPGKGSRDAVGEDLITMTKCCLQGRNVLTRDGTNGSRKIRRFTSAVPLNVVPSAGNDCFRQLASSETSDLESTVTSRIKRPRIEANHALLEEIREIRQRLINTVVDISDQDDDPSAPAADGGKGTIFKCFFDAVAFGLDLKSQYASAQMSPIHPLRLLVPSNYPNCSPILLDKFPVEVSKEYEDLSVKAKSKFSISLRSISEPMSLGEIARTWDVCACAVISEHAQQSGGGSFSSRYGTWENCLSAA</sequence>
<dbReference type="FunFam" id="1.10.246.20:FF:000003">
    <property type="entry name" value="Mediator of RNA polymerase II transcription subunit 15a"/>
    <property type="match status" value="1"/>
</dbReference>
<dbReference type="PANTHER" id="PTHR33137">
    <property type="entry name" value="MEDIATOR OF RNA POLYMERASE II TRANSCRIPTION SUBUNIT 15A-RELATED"/>
    <property type="match status" value="1"/>
</dbReference>
<evidence type="ECO:0000256" key="1">
    <source>
        <dbReference type="ARBA" id="ARBA00004123"/>
    </source>
</evidence>
<feature type="region of interest" description="Disordered" evidence="5">
    <location>
        <begin position="223"/>
        <end position="256"/>
    </location>
</feature>
<dbReference type="GO" id="GO:0005634">
    <property type="term" value="C:nucleus"/>
    <property type="evidence" value="ECO:0007669"/>
    <property type="project" value="UniProtKB-SubCell"/>
</dbReference>
<evidence type="ECO:0000313" key="8">
    <source>
        <dbReference type="EMBL" id="ONH99373.1"/>
    </source>
</evidence>
<dbReference type="EMBL" id="CM007656">
    <property type="protein sequence ID" value="ONH99373.1"/>
    <property type="molecule type" value="Genomic_DNA"/>
</dbReference>
<evidence type="ECO:0000256" key="5">
    <source>
        <dbReference type="SAM" id="MobiDB-lite"/>
    </source>
</evidence>
<gene>
    <name evidence="8" type="ORF">PRUPE_6G027400</name>
</gene>
<dbReference type="Pfam" id="PF21539">
    <property type="entry name" value="Med15_C"/>
    <property type="match status" value="1"/>
</dbReference>
<protein>
    <submittedName>
        <fullName evidence="8">Uncharacterized protein</fullName>
    </submittedName>
</protein>
<dbReference type="Pfam" id="PF16987">
    <property type="entry name" value="KIX_2"/>
    <property type="match status" value="1"/>
</dbReference>
<dbReference type="STRING" id="3760.A0A251NJ63"/>
<feature type="region of interest" description="Disordered" evidence="5">
    <location>
        <begin position="97"/>
        <end position="124"/>
    </location>
</feature>
<dbReference type="Gramene" id="ONH99373">
    <property type="protein sequence ID" value="ONH99373"/>
    <property type="gene ID" value="PRUPE_6G027400"/>
</dbReference>
<name>A0A251NJ63_PRUPE</name>
<keyword evidence="2" id="KW-0805">Transcription regulation</keyword>
<keyword evidence="9" id="KW-1185">Reference proteome</keyword>
<reference evidence="8 9" key="1">
    <citation type="journal article" date="2013" name="Nat. Genet.">
        <title>The high-quality draft genome of peach (Prunus persica) identifies unique patterns of genetic diversity, domestication and genome evolution.</title>
        <authorList>
            <consortium name="International Peach Genome Initiative"/>
            <person name="Verde I."/>
            <person name="Abbott A.G."/>
            <person name="Scalabrin S."/>
            <person name="Jung S."/>
            <person name="Shu S."/>
            <person name="Marroni F."/>
            <person name="Zhebentyayeva T."/>
            <person name="Dettori M.T."/>
            <person name="Grimwood J."/>
            <person name="Cattonaro F."/>
            <person name="Zuccolo A."/>
            <person name="Rossini L."/>
            <person name="Jenkins J."/>
            <person name="Vendramin E."/>
            <person name="Meisel L.A."/>
            <person name="Decroocq V."/>
            <person name="Sosinski B."/>
            <person name="Prochnik S."/>
            <person name="Mitros T."/>
            <person name="Policriti A."/>
            <person name="Cipriani G."/>
            <person name="Dondini L."/>
            <person name="Ficklin S."/>
            <person name="Goodstein D.M."/>
            <person name="Xuan P."/>
            <person name="Del Fabbro C."/>
            <person name="Aramini V."/>
            <person name="Copetti D."/>
            <person name="Gonzalez S."/>
            <person name="Horner D.S."/>
            <person name="Falchi R."/>
            <person name="Lucas S."/>
            <person name="Mica E."/>
            <person name="Maldonado J."/>
            <person name="Lazzari B."/>
            <person name="Bielenberg D."/>
            <person name="Pirona R."/>
            <person name="Miculan M."/>
            <person name="Barakat A."/>
            <person name="Testolin R."/>
            <person name="Stella A."/>
            <person name="Tartarini S."/>
            <person name="Tonutti P."/>
            <person name="Arus P."/>
            <person name="Orellana A."/>
            <person name="Wells C."/>
            <person name="Main D."/>
            <person name="Vizzotto G."/>
            <person name="Silva H."/>
            <person name="Salamini F."/>
            <person name="Schmutz J."/>
            <person name="Morgante M."/>
            <person name="Rokhsar D.S."/>
        </authorList>
    </citation>
    <scope>NUCLEOTIDE SEQUENCE [LARGE SCALE GENOMIC DNA]</scope>
    <source>
        <strain evidence="9">cv. Nemared</strain>
    </source>
</reference>
<dbReference type="InterPro" id="IPR048386">
    <property type="entry name" value="Med15_C"/>
</dbReference>
<dbReference type="PANTHER" id="PTHR33137:SF4">
    <property type="entry name" value="MEDIATOR OF RNA POLYMERASE II TRANSCRIPTION SUBUNIT 15A-RELATED"/>
    <property type="match status" value="1"/>
</dbReference>
<dbReference type="OrthoDB" id="1896842at2759"/>
<dbReference type="EMBL" id="CM007656">
    <property type="protein sequence ID" value="ONH99374.1"/>
    <property type="molecule type" value="Genomic_DNA"/>
</dbReference>
<evidence type="ECO:0000259" key="6">
    <source>
        <dbReference type="Pfam" id="PF16987"/>
    </source>
</evidence>
<dbReference type="AlphaFoldDB" id="A0A251NJ63"/>